<accession>A0ABD0YSW6</accession>
<dbReference type="AlphaFoldDB" id="A0ABD0YSW6"/>
<proteinExistence type="predicted"/>
<evidence type="ECO:0000313" key="2">
    <source>
        <dbReference type="EMBL" id="KAL1130377.1"/>
    </source>
</evidence>
<organism evidence="2 3">
    <name type="scientific">Ranatra chinensis</name>
    <dbReference type="NCBI Taxonomy" id="642074"/>
    <lineage>
        <taxon>Eukaryota</taxon>
        <taxon>Metazoa</taxon>
        <taxon>Ecdysozoa</taxon>
        <taxon>Arthropoda</taxon>
        <taxon>Hexapoda</taxon>
        <taxon>Insecta</taxon>
        <taxon>Pterygota</taxon>
        <taxon>Neoptera</taxon>
        <taxon>Paraneoptera</taxon>
        <taxon>Hemiptera</taxon>
        <taxon>Heteroptera</taxon>
        <taxon>Panheteroptera</taxon>
        <taxon>Nepomorpha</taxon>
        <taxon>Nepidae</taxon>
        <taxon>Ranatrinae</taxon>
        <taxon>Ranatra</taxon>
    </lineage>
</organism>
<dbReference type="GO" id="GO:0016462">
    <property type="term" value="F:pyrophosphatase activity"/>
    <property type="evidence" value="ECO:0007669"/>
    <property type="project" value="UniProtKB-ARBA"/>
</dbReference>
<evidence type="ECO:0000259" key="1">
    <source>
        <dbReference type="Pfam" id="PF01928"/>
    </source>
</evidence>
<dbReference type="InterPro" id="IPR033469">
    <property type="entry name" value="CYTH-like_dom_sf"/>
</dbReference>
<comment type="caution">
    <text evidence="2">The sequence shown here is derived from an EMBL/GenBank/DDBJ whole genome shotgun (WGS) entry which is preliminary data.</text>
</comment>
<dbReference type="Pfam" id="PF01928">
    <property type="entry name" value="CYTH"/>
    <property type="match status" value="1"/>
</dbReference>
<reference evidence="2 3" key="1">
    <citation type="submission" date="2024-07" db="EMBL/GenBank/DDBJ databases">
        <title>Chromosome-level genome assembly of the water stick insect Ranatra chinensis (Heteroptera: Nepidae).</title>
        <authorList>
            <person name="Liu X."/>
        </authorList>
    </citation>
    <scope>NUCLEOTIDE SEQUENCE [LARGE SCALE GENOMIC DNA]</scope>
    <source>
        <strain evidence="2">Cailab_2021Rc</strain>
        <tissue evidence="2">Muscle</tissue>
    </source>
</reference>
<sequence>MSEILRNIEIKAKLNDQARAIEKCRELARVDGELIHQVDYFFNVEKGRLKLRFMGGQSAELIFYERPNSEGPKLCKYEKCKIEDGKILLNILKNVLGIRGVVKKTRNLYLIGQTRVHIDEVVDLGNYLEFEVLNLFIIFMYM</sequence>
<dbReference type="Proteomes" id="UP001558652">
    <property type="component" value="Unassembled WGS sequence"/>
</dbReference>
<dbReference type="SUPFAM" id="SSF55154">
    <property type="entry name" value="CYTH-like phosphatases"/>
    <property type="match status" value="1"/>
</dbReference>
<protein>
    <recommendedName>
        <fullName evidence="1">CYTH domain-containing protein</fullName>
    </recommendedName>
</protein>
<keyword evidence="3" id="KW-1185">Reference proteome</keyword>
<feature type="domain" description="CYTH" evidence="1">
    <location>
        <begin position="6"/>
        <end position="132"/>
    </location>
</feature>
<name>A0ABD0YSW6_9HEMI</name>
<gene>
    <name evidence="2" type="ORF">AAG570_013315</name>
</gene>
<dbReference type="InterPro" id="IPR008173">
    <property type="entry name" value="Adenylyl_cyclase_CyaB"/>
</dbReference>
<evidence type="ECO:0000313" key="3">
    <source>
        <dbReference type="Proteomes" id="UP001558652"/>
    </source>
</evidence>
<dbReference type="PANTHER" id="PTHR21028:SF2">
    <property type="entry name" value="CYTH DOMAIN-CONTAINING PROTEIN"/>
    <property type="match status" value="1"/>
</dbReference>
<dbReference type="EMBL" id="JBFDAA010000008">
    <property type="protein sequence ID" value="KAL1130377.1"/>
    <property type="molecule type" value="Genomic_DNA"/>
</dbReference>
<dbReference type="InterPro" id="IPR023577">
    <property type="entry name" value="CYTH_domain"/>
</dbReference>
<dbReference type="Gene3D" id="2.40.320.10">
    <property type="entry name" value="Hypothetical Protein Pfu-838710-001"/>
    <property type="match status" value="1"/>
</dbReference>
<dbReference type="CDD" id="cd07890">
    <property type="entry name" value="CYTH-like_AC_IV-like"/>
    <property type="match status" value="1"/>
</dbReference>
<dbReference type="PANTHER" id="PTHR21028">
    <property type="entry name" value="SI:CH211-156B7.4"/>
    <property type="match status" value="1"/>
</dbReference>